<dbReference type="GO" id="GO:0022857">
    <property type="term" value="F:transmembrane transporter activity"/>
    <property type="evidence" value="ECO:0007669"/>
    <property type="project" value="InterPro"/>
</dbReference>
<feature type="transmembrane region" description="Helical" evidence="7">
    <location>
        <begin position="120"/>
        <end position="140"/>
    </location>
</feature>
<dbReference type="EMBL" id="MQVS01000008">
    <property type="protein sequence ID" value="OKL51307.1"/>
    <property type="molecule type" value="Genomic_DNA"/>
</dbReference>
<keyword evidence="4 7" id="KW-0812">Transmembrane</keyword>
<dbReference type="AlphaFoldDB" id="A0A1Q5PUR4"/>
<dbReference type="Proteomes" id="UP000185612">
    <property type="component" value="Unassembled WGS sequence"/>
</dbReference>
<feature type="transmembrane region" description="Helical" evidence="7">
    <location>
        <begin position="38"/>
        <end position="61"/>
    </location>
</feature>
<evidence type="ECO:0000313" key="8">
    <source>
        <dbReference type="EMBL" id="OKL51307.1"/>
    </source>
</evidence>
<dbReference type="InterPro" id="IPR002293">
    <property type="entry name" value="AA/rel_permease1"/>
</dbReference>
<comment type="subcellular location">
    <subcellularLocation>
        <location evidence="1">Cell membrane</location>
        <topology evidence="1">Multi-pass membrane protein</topology>
    </subcellularLocation>
</comment>
<keyword evidence="6 7" id="KW-0472">Membrane</keyword>
<evidence type="ECO:0000256" key="4">
    <source>
        <dbReference type="ARBA" id="ARBA00022692"/>
    </source>
</evidence>
<dbReference type="STRING" id="52770.BSZ40_08340"/>
<keyword evidence="3" id="KW-1003">Cell membrane</keyword>
<gene>
    <name evidence="8" type="ORF">BSZ40_08340</name>
</gene>
<evidence type="ECO:0000313" key="9">
    <source>
        <dbReference type="Proteomes" id="UP000185612"/>
    </source>
</evidence>
<feature type="transmembrane region" description="Helical" evidence="7">
    <location>
        <begin position="152"/>
        <end position="178"/>
    </location>
</feature>
<dbReference type="PANTHER" id="PTHR42770:SF15">
    <property type="entry name" value="GLUTAMATE_GAMMA-AMINOBUTYRATE ANTIPORTER-RELATED"/>
    <property type="match status" value="1"/>
</dbReference>
<sequence length="485" mass="51906">MSKRKQIGRLALLAMIVSATFNINHVLNNHVAIGLASAPTFLAATFIYFVPFTLVIAEFAALNHSSESGVYQWVRTSLGGRWAFLTAFCYWFVNLFYFAALLPMTLVFASYLWLGYPARLSQGWITVLSLVIFAATTWLSTHGARRIGSLTAIGALAVLTLTVGFVLFSGLALAGGVQAATPLTVRNMTPDLGSFASVWLYLGTLAWIIQGVGGAESVGVFLQDLRGGVRAFVRTIVVAGVLIGLLYAGASAMLTVFVPAGQLEISNGLFVALGAVAEHFGISAAVSYRVIGVVLLAATLSTILVWTATPVKVMFAEIPPGVFGPRLARLNSHGVPERAAWLQFLIVAPMLALPALGSGNINELLRIVVNMTAVTALLPSLIIMYAYLVLRWKYDAVPRNFRFLPRRAALAVIGPLLAGCCVVFVAGTIPLAQPLWLTLTYNIGGLVLFVGSAALWYQRYLRRLRRANPAAARAALAPGVHDGEG</sequence>
<keyword evidence="5 7" id="KW-1133">Transmembrane helix</keyword>
<evidence type="ECO:0000256" key="5">
    <source>
        <dbReference type="ARBA" id="ARBA00022989"/>
    </source>
</evidence>
<dbReference type="PANTHER" id="PTHR42770">
    <property type="entry name" value="AMINO ACID TRANSPORTER-RELATED"/>
    <property type="match status" value="1"/>
</dbReference>
<feature type="transmembrane region" description="Helical" evidence="7">
    <location>
        <begin position="280"/>
        <end position="306"/>
    </location>
</feature>
<keyword evidence="2" id="KW-0813">Transport</keyword>
<dbReference type="InParanoid" id="A0A1Q5PUR4"/>
<protein>
    <submittedName>
        <fullName evidence="8">Amino acid permease</fullName>
    </submittedName>
</protein>
<dbReference type="OrthoDB" id="3170677at2"/>
<evidence type="ECO:0000256" key="1">
    <source>
        <dbReference type="ARBA" id="ARBA00004651"/>
    </source>
</evidence>
<accession>A0A1Q5PUR4</accession>
<evidence type="ECO:0000256" key="3">
    <source>
        <dbReference type="ARBA" id="ARBA00022475"/>
    </source>
</evidence>
<evidence type="ECO:0000256" key="6">
    <source>
        <dbReference type="ARBA" id="ARBA00023136"/>
    </source>
</evidence>
<evidence type="ECO:0000256" key="7">
    <source>
        <dbReference type="SAM" id="Phobius"/>
    </source>
</evidence>
<proteinExistence type="predicted"/>
<dbReference type="RefSeq" id="WP_073825179.1">
    <property type="nucleotide sequence ID" value="NZ_MQVS01000008.1"/>
</dbReference>
<dbReference type="Pfam" id="PF13520">
    <property type="entry name" value="AA_permease_2"/>
    <property type="match status" value="1"/>
</dbReference>
<dbReference type="GO" id="GO:0005886">
    <property type="term" value="C:plasma membrane"/>
    <property type="evidence" value="ECO:0007669"/>
    <property type="project" value="UniProtKB-SubCell"/>
</dbReference>
<reference evidence="9" key="1">
    <citation type="submission" date="2016-12" db="EMBL/GenBank/DDBJ databases">
        <authorList>
            <person name="Meng X."/>
        </authorList>
    </citation>
    <scope>NUCLEOTIDE SEQUENCE [LARGE SCALE GENOMIC DNA]</scope>
    <source>
        <strain evidence="9">DSM 20732</strain>
    </source>
</reference>
<keyword evidence="9" id="KW-1185">Reference proteome</keyword>
<dbReference type="InterPro" id="IPR050367">
    <property type="entry name" value="APC_superfamily"/>
</dbReference>
<dbReference type="PIRSF" id="PIRSF006060">
    <property type="entry name" value="AA_transporter"/>
    <property type="match status" value="1"/>
</dbReference>
<feature type="transmembrane region" description="Helical" evidence="7">
    <location>
        <begin position="435"/>
        <end position="457"/>
    </location>
</feature>
<feature type="transmembrane region" description="Helical" evidence="7">
    <location>
        <begin position="408"/>
        <end position="429"/>
    </location>
</feature>
<feature type="transmembrane region" description="Helical" evidence="7">
    <location>
        <begin position="367"/>
        <end position="388"/>
    </location>
</feature>
<name>A0A1Q5PUR4_9ACTO</name>
<dbReference type="Gene3D" id="1.20.1740.10">
    <property type="entry name" value="Amino acid/polyamine transporter I"/>
    <property type="match status" value="1"/>
</dbReference>
<evidence type="ECO:0000256" key="2">
    <source>
        <dbReference type="ARBA" id="ARBA00022448"/>
    </source>
</evidence>
<feature type="transmembrane region" description="Helical" evidence="7">
    <location>
        <begin position="82"/>
        <end position="114"/>
    </location>
</feature>
<feature type="transmembrane region" description="Helical" evidence="7">
    <location>
        <begin position="339"/>
        <end position="361"/>
    </location>
</feature>
<feature type="transmembrane region" description="Helical" evidence="7">
    <location>
        <begin position="198"/>
        <end position="223"/>
    </location>
</feature>
<feature type="transmembrane region" description="Helical" evidence="7">
    <location>
        <begin position="235"/>
        <end position="260"/>
    </location>
</feature>
<comment type="caution">
    <text evidence="8">The sequence shown here is derived from an EMBL/GenBank/DDBJ whole genome shotgun (WGS) entry which is preliminary data.</text>
</comment>
<organism evidence="8 9">
    <name type="scientific">Buchananella hordeovulneris</name>
    <dbReference type="NCBI Taxonomy" id="52770"/>
    <lineage>
        <taxon>Bacteria</taxon>
        <taxon>Bacillati</taxon>
        <taxon>Actinomycetota</taxon>
        <taxon>Actinomycetes</taxon>
        <taxon>Actinomycetales</taxon>
        <taxon>Actinomycetaceae</taxon>
        <taxon>Buchananella</taxon>
    </lineage>
</organism>